<feature type="compositionally biased region" description="Basic and acidic residues" evidence="1">
    <location>
        <begin position="22"/>
        <end position="31"/>
    </location>
</feature>
<proteinExistence type="predicted"/>
<feature type="region of interest" description="Disordered" evidence="1">
    <location>
        <begin position="1"/>
        <end position="56"/>
    </location>
</feature>
<organism evidence="2 3">
    <name type="scientific">Cytospora mali</name>
    <name type="common">Apple Valsa canker fungus</name>
    <name type="synonym">Valsa mali</name>
    <dbReference type="NCBI Taxonomy" id="578113"/>
    <lineage>
        <taxon>Eukaryota</taxon>
        <taxon>Fungi</taxon>
        <taxon>Dikarya</taxon>
        <taxon>Ascomycota</taxon>
        <taxon>Pezizomycotina</taxon>
        <taxon>Sordariomycetes</taxon>
        <taxon>Sordariomycetidae</taxon>
        <taxon>Diaporthales</taxon>
        <taxon>Cytosporaceae</taxon>
        <taxon>Cytospora</taxon>
    </lineage>
</organism>
<name>A0A194UPE0_CYTMA</name>
<feature type="compositionally biased region" description="Basic residues" evidence="1">
    <location>
        <begin position="32"/>
        <end position="42"/>
    </location>
</feature>
<dbReference type="AlphaFoldDB" id="A0A194UPE0"/>
<reference evidence="3" key="1">
    <citation type="submission" date="2014-12" db="EMBL/GenBank/DDBJ databases">
        <title>Genome Sequence of Valsa Canker Pathogens Uncovers a Specific Adaption of Colonization on Woody Bark.</title>
        <authorList>
            <person name="Yin Z."/>
            <person name="Liu H."/>
            <person name="Gao X."/>
            <person name="Li Z."/>
            <person name="Song N."/>
            <person name="Ke X."/>
            <person name="Dai Q."/>
            <person name="Wu Y."/>
            <person name="Sun Y."/>
            <person name="Xu J.-R."/>
            <person name="Kang Z.K."/>
            <person name="Wang L."/>
            <person name="Huang L."/>
        </authorList>
    </citation>
    <scope>NUCLEOTIDE SEQUENCE [LARGE SCALE GENOMIC DNA]</scope>
    <source>
        <strain evidence="3">SXYL134</strain>
    </source>
</reference>
<feature type="compositionally biased region" description="Basic and acidic residues" evidence="1">
    <location>
        <begin position="1"/>
        <end position="11"/>
    </location>
</feature>
<feature type="compositionally biased region" description="Basic and acidic residues" evidence="1">
    <location>
        <begin position="43"/>
        <end position="56"/>
    </location>
</feature>
<evidence type="ECO:0000313" key="3">
    <source>
        <dbReference type="Proteomes" id="UP000078576"/>
    </source>
</evidence>
<evidence type="ECO:0000256" key="1">
    <source>
        <dbReference type="SAM" id="MobiDB-lite"/>
    </source>
</evidence>
<sequence>MTDLTKGDPQEPQRPPCRSYLRRQETLQNERARHRHPAKRKIDKAAARTTHREKSLDQDDVEAFNVALHGIASQC</sequence>
<accession>A0A194UPE0</accession>
<dbReference type="EMBL" id="KN714669">
    <property type="protein sequence ID" value="KUI53535.1"/>
    <property type="molecule type" value="Genomic_DNA"/>
</dbReference>
<gene>
    <name evidence="2" type="ORF">VP1G_10590</name>
</gene>
<dbReference type="Proteomes" id="UP000078576">
    <property type="component" value="Unassembled WGS sequence"/>
</dbReference>
<evidence type="ECO:0000313" key="2">
    <source>
        <dbReference type="EMBL" id="KUI53535.1"/>
    </source>
</evidence>
<keyword evidence="3" id="KW-1185">Reference proteome</keyword>
<protein>
    <submittedName>
        <fullName evidence="2">Uncharacterized protein</fullName>
    </submittedName>
</protein>